<sequence>MADERYEWLDKEAAERLLRGEPVEAADEHARTQAARLSRALYGAGRAGYCDDGEMPGEAAALAAYRKARADSAAPAGAALGSVRLTRSARPAPGLRFARPVRFGIAAAVAGCALGGVAVAAGTGFLPGPFGNDDPLPASSVSAAATPGPLVTQSPSGEGPVSPSQPPAGSSTPPVAPPSSSGTGQRPGGASGSNGGDPDDGSGKPGRTGDGTRDDRRAELYRKSVEACREYRSGKIAPDRKRLLEQAADGPERVERFCDRVLGDTRDSNDGGGSGDGDNGDGSPDSGNGPAMPPVSWSPVPSGASPSPSQSTPEASLSAQTQLS</sequence>
<dbReference type="RefSeq" id="WP_108151781.1">
    <property type="nucleotide sequence ID" value="NZ_CP026304.1"/>
</dbReference>
<dbReference type="KEGG" id="slk:SLUN_24720"/>
<dbReference type="GeneID" id="55658455"/>
<proteinExistence type="predicted"/>
<feature type="compositionally biased region" description="Polar residues" evidence="1">
    <location>
        <begin position="314"/>
        <end position="324"/>
    </location>
</feature>
<accession>A0A2R4T6Z0</accession>
<organism evidence="2 3">
    <name type="scientific">Streptomyces lunaelactis</name>
    <dbReference type="NCBI Taxonomy" id="1535768"/>
    <lineage>
        <taxon>Bacteria</taxon>
        <taxon>Bacillati</taxon>
        <taxon>Actinomycetota</taxon>
        <taxon>Actinomycetes</taxon>
        <taxon>Kitasatosporales</taxon>
        <taxon>Streptomycetaceae</taxon>
        <taxon>Streptomyces</taxon>
    </lineage>
</organism>
<feature type="region of interest" description="Disordered" evidence="1">
    <location>
        <begin position="134"/>
        <end position="324"/>
    </location>
</feature>
<protein>
    <recommendedName>
        <fullName evidence="4">Extensin</fullName>
    </recommendedName>
</protein>
<evidence type="ECO:0008006" key="4">
    <source>
        <dbReference type="Google" id="ProtNLM"/>
    </source>
</evidence>
<evidence type="ECO:0000313" key="3">
    <source>
        <dbReference type="Proteomes" id="UP000244201"/>
    </source>
</evidence>
<dbReference type="AlphaFoldDB" id="A0A2R4T6Z0"/>
<feature type="compositionally biased region" description="Low complexity" evidence="1">
    <location>
        <begin position="167"/>
        <end position="184"/>
    </location>
</feature>
<name>A0A2R4T6Z0_9ACTN</name>
<evidence type="ECO:0000313" key="2">
    <source>
        <dbReference type="EMBL" id="AVZ74902.1"/>
    </source>
</evidence>
<dbReference type="Proteomes" id="UP000244201">
    <property type="component" value="Chromosome"/>
</dbReference>
<feature type="compositionally biased region" description="Gly residues" evidence="1">
    <location>
        <begin position="185"/>
        <end position="195"/>
    </location>
</feature>
<keyword evidence="3" id="KW-1185">Reference proteome</keyword>
<feature type="compositionally biased region" description="Low complexity" evidence="1">
    <location>
        <begin position="281"/>
        <end position="313"/>
    </location>
</feature>
<dbReference type="EMBL" id="CP026304">
    <property type="protein sequence ID" value="AVZ74902.1"/>
    <property type="molecule type" value="Genomic_DNA"/>
</dbReference>
<evidence type="ECO:0000256" key="1">
    <source>
        <dbReference type="SAM" id="MobiDB-lite"/>
    </source>
</evidence>
<feature type="compositionally biased region" description="Basic and acidic residues" evidence="1">
    <location>
        <begin position="210"/>
        <end position="269"/>
    </location>
</feature>
<dbReference type="OrthoDB" id="4338553at2"/>
<gene>
    <name evidence="2" type="ORF">SLUN_24720</name>
</gene>
<reference evidence="2 3" key="1">
    <citation type="submission" date="2018-01" db="EMBL/GenBank/DDBJ databases">
        <title>Complete genome sequence of Streptomyces lunaelactis MM109T, a Ferroverdin A producer isolated from cave moonmilk deposits.</title>
        <authorList>
            <person name="Naome A."/>
            <person name="Martinet L."/>
            <person name="Maciejewska M."/>
            <person name="Anderssen S."/>
            <person name="Adam D."/>
            <person name="Tenconi E."/>
            <person name="Deflandre B."/>
            <person name="Arguelles-Arias A."/>
            <person name="Calusinska M."/>
            <person name="Copieters W."/>
            <person name="Karim L."/>
            <person name="Hanikenne M."/>
            <person name="Baurain D."/>
            <person name="van Wezel G."/>
            <person name="Smargiasso N."/>
            <person name="de Pauw E."/>
            <person name="Delfosse P."/>
            <person name="Rigali S."/>
        </authorList>
    </citation>
    <scope>NUCLEOTIDE SEQUENCE [LARGE SCALE GENOMIC DNA]</scope>
    <source>
        <strain evidence="2 3">MM109</strain>
    </source>
</reference>